<keyword evidence="3 13" id="KW-0732">Signal</keyword>
<dbReference type="PROSITE" id="PS50215">
    <property type="entry name" value="ADAM_MEPRO"/>
    <property type="match status" value="1"/>
</dbReference>
<dbReference type="InterPro" id="IPR000884">
    <property type="entry name" value="TSP1_rpt"/>
</dbReference>
<feature type="region of interest" description="Disordered" evidence="11">
    <location>
        <begin position="530"/>
        <end position="677"/>
    </location>
</feature>
<keyword evidence="6 10" id="KW-0862">Zinc</keyword>
<dbReference type="PROSITE" id="PS50092">
    <property type="entry name" value="TSP1"/>
    <property type="match status" value="1"/>
</dbReference>
<feature type="signal peptide" evidence="13">
    <location>
        <begin position="1"/>
        <end position="27"/>
    </location>
</feature>
<dbReference type="Gene3D" id="3.40.390.10">
    <property type="entry name" value="Collagenase (Catalytic Domain)"/>
    <property type="match status" value="1"/>
</dbReference>
<evidence type="ECO:0000256" key="7">
    <source>
        <dbReference type="ARBA" id="ARBA00023049"/>
    </source>
</evidence>
<evidence type="ECO:0000256" key="12">
    <source>
        <dbReference type="SAM" id="Phobius"/>
    </source>
</evidence>
<evidence type="ECO:0000256" key="2">
    <source>
        <dbReference type="ARBA" id="ARBA00022723"/>
    </source>
</evidence>
<dbReference type="InterPro" id="IPR002870">
    <property type="entry name" value="Peptidase_M12B_N"/>
</dbReference>
<evidence type="ECO:0000256" key="5">
    <source>
        <dbReference type="ARBA" id="ARBA00022801"/>
    </source>
</evidence>
<feature type="binding site" evidence="10">
    <location>
        <position position="355"/>
    </location>
    <ligand>
        <name>Zn(2+)</name>
        <dbReference type="ChEBI" id="CHEBI:29105"/>
        <note>catalytic</note>
    </ligand>
</feature>
<dbReference type="PANTHER" id="PTHR11905">
    <property type="entry name" value="ADAM A DISINTEGRIN AND METALLOPROTEASE DOMAIN"/>
    <property type="match status" value="1"/>
</dbReference>
<dbReference type="Pfam" id="PF01421">
    <property type="entry name" value="Reprolysin"/>
    <property type="match status" value="1"/>
</dbReference>
<evidence type="ECO:0000313" key="15">
    <source>
        <dbReference type="Proteomes" id="UP000694865"/>
    </source>
</evidence>
<feature type="binding site" evidence="10">
    <location>
        <position position="351"/>
    </location>
    <ligand>
        <name>Zn(2+)</name>
        <dbReference type="ChEBI" id="CHEBI:29105"/>
        <note>catalytic</note>
    </ligand>
</feature>
<feature type="active site" evidence="10">
    <location>
        <position position="352"/>
    </location>
</feature>
<keyword evidence="15" id="KW-1185">Reference proteome</keyword>
<name>A0ABM0H020_SACKO</name>
<comment type="caution">
    <text evidence="10">Lacks conserved residue(s) required for the propagation of feature annotation.</text>
</comment>
<evidence type="ECO:0000256" key="11">
    <source>
        <dbReference type="SAM" id="MobiDB-lite"/>
    </source>
</evidence>
<feature type="compositionally biased region" description="Polar residues" evidence="11">
    <location>
        <begin position="544"/>
        <end position="557"/>
    </location>
</feature>
<evidence type="ECO:0000256" key="9">
    <source>
        <dbReference type="ARBA" id="ARBA00023180"/>
    </source>
</evidence>
<evidence type="ECO:0000259" key="14">
    <source>
        <dbReference type="PROSITE" id="PS50215"/>
    </source>
</evidence>
<keyword evidence="12" id="KW-0812">Transmembrane</keyword>
<keyword evidence="4" id="KW-0677">Repeat</keyword>
<protein>
    <submittedName>
        <fullName evidence="16">A disintegrin and metalloproteinase with thrombospondin motifs 17-like</fullName>
    </submittedName>
</protein>
<accession>A0ABM0H020</accession>
<dbReference type="InterPro" id="IPR041645">
    <property type="entry name" value="ADAMTS_CR_2"/>
</dbReference>
<evidence type="ECO:0000256" key="8">
    <source>
        <dbReference type="ARBA" id="ARBA00023157"/>
    </source>
</evidence>
<dbReference type="PANTHER" id="PTHR11905:SF159">
    <property type="entry name" value="ADAM METALLOPROTEASE"/>
    <property type="match status" value="1"/>
</dbReference>
<dbReference type="Pfam" id="PF17771">
    <property type="entry name" value="ADAMTS_CR_2"/>
    <property type="match status" value="1"/>
</dbReference>
<evidence type="ECO:0000256" key="1">
    <source>
        <dbReference type="ARBA" id="ARBA00022670"/>
    </source>
</evidence>
<sequence length="820" mass="92203">MDLTRCLNCVVLVVIYCLLCLSKPSLAKSSVDVAGLQFHHNLKERDIQFYFGTRDLDEVPEYEIVKPERKKRNARQTTTTMHHKINAFGEDFLLDTRPNTKLLSPGFHIHYSAGNGSTWLETLPSNPCYYGHSQNHEDSKAYVGVFDDRLIGLIMYGNYTVYIQPVKSDHYDYIPNTESDNAHIIHRRSTAPSQAFPNLRTKRSSYGPHYVELQVVADSTMYSYHGDDTAQYILSMLNGVAALYDDDSLGVDITLYLTKLEIIAGQEPEVVADADTSLNRFRNYMIPKYISDESSPLHFDIAALITRVDLSYMGDYMATGLAYKYGACNPGAMYSISEDSGPMELVLTLAHEIGHNLGMRHDGDQNTCADRVNIMTGYPVGGVNSEKWSWCSDAAIKQFLDSNDSGCLNQLPSSGNILKIDYKNEPAPGLIYGTDQQCQMIYGNDALGCTDVQISGEEKCLKLRCFQASKSSFCLTNPQPPLDGTSCGSEKWCKKGICEYKPVLSEGETGLQDEDEEEWWMNEDSSLFSEWDEDDEYNPGQYPPETSTNNGYQQPTDYNPGAGYPQDQNSQENAGYPQYQYNPETGDNTGYPQDQNNPENFGYPQDQYNPETGDNTGYPQDQYNPETGENTGYPQDQNNPENFGYPQDQYNPETGDNTGYPQDQYNPETGDKTGYPPEEQLIPTEQPITTATYPAYQIGWIVGDYSNCSAECSGGNKTRTVTCAWYNSTYQKELDEIVCANVDKPTTRESCNNLPCFLNFDSLNTMFEDQTIKFGSIIFGLVLMVLASLLVFVGLYKKYKKSNPDKTFRYSQLSNRDTDI</sequence>
<organism evidence="15 16">
    <name type="scientific">Saccoglossus kowalevskii</name>
    <name type="common">Acorn worm</name>
    <dbReference type="NCBI Taxonomy" id="10224"/>
    <lineage>
        <taxon>Eukaryota</taxon>
        <taxon>Metazoa</taxon>
        <taxon>Hemichordata</taxon>
        <taxon>Enteropneusta</taxon>
        <taxon>Harrimaniidae</taxon>
        <taxon>Saccoglossus</taxon>
    </lineage>
</organism>
<dbReference type="SUPFAM" id="SSF82895">
    <property type="entry name" value="TSP-1 type 1 repeat"/>
    <property type="match status" value="1"/>
</dbReference>
<dbReference type="InterPro" id="IPR024079">
    <property type="entry name" value="MetalloPept_cat_dom_sf"/>
</dbReference>
<dbReference type="Gene3D" id="2.20.100.10">
    <property type="entry name" value="Thrombospondin type-1 (TSP1) repeat"/>
    <property type="match status" value="1"/>
</dbReference>
<gene>
    <name evidence="16" type="primary">LOC100367946</name>
</gene>
<keyword evidence="9" id="KW-0325">Glycoprotein</keyword>
<feature type="chain" id="PRO_5045743932" evidence="13">
    <location>
        <begin position="28"/>
        <end position="820"/>
    </location>
</feature>
<dbReference type="InterPro" id="IPR036383">
    <property type="entry name" value="TSP1_rpt_sf"/>
</dbReference>
<dbReference type="Pfam" id="PF19030">
    <property type="entry name" value="TSP1_ADAMTS"/>
    <property type="match status" value="1"/>
</dbReference>
<proteinExistence type="predicted"/>
<keyword evidence="8" id="KW-1015">Disulfide bond</keyword>
<feature type="compositionally biased region" description="Polar residues" evidence="11">
    <location>
        <begin position="566"/>
        <end position="599"/>
    </location>
</feature>
<evidence type="ECO:0000256" key="10">
    <source>
        <dbReference type="PROSITE-ProRule" id="PRU00276"/>
    </source>
</evidence>
<keyword evidence="5" id="KW-0378">Hydrolase</keyword>
<feature type="transmembrane region" description="Helical" evidence="12">
    <location>
        <begin position="774"/>
        <end position="796"/>
    </location>
</feature>
<dbReference type="Proteomes" id="UP000694865">
    <property type="component" value="Unplaced"/>
</dbReference>
<keyword evidence="12" id="KW-1133">Transmembrane helix</keyword>
<feature type="domain" description="Peptidase M12B" evidence="14">
    <location>
        <begin position="209"/>
        <end position="412"/>
    </location>
</feature>
<dbReference type="InterPro" id="IPR001590">
    <property type="entry name" value="Peptidase_M12B"/>
</dbReference>
<dbReference type="Gene3D" id="3.40.1620.60">
    <property type="match status" value="1"/>
</dbReference>
<keyword evidence="1" id="KW-0645">Protease</keyword>
<keyword evidence="2 10" id="KW-0479">Metal-binding</keyword>
<feature type="binding site" evidence="10">
    <location>
        <position position="361"/>
    </location>
    <ligand>
        <name>Zn(2+)</name>
        <dbReference type="ChEBI" id="CHEBI:29105"/>
        <note>catalytic</note>
    </ligand>
</feature>
<dbReference type="RefSeq" id="XP_002741207.1">
    <property type="nucleotide sequence ID" value="XM_002741161.2"/>
</dbReference>
<dbReference type="GeneID" id="100367946"/>
<evidence type="ECO:0000313" key="16">
    <source>
        <dbReference type="RefSeq" id="XP_002741207.1"/>
    </source>
</evidence>
<keyword evidence="12" id="KW-0472">Membrane</keyword>
<reference evidence="16" key="1">
    <citation type="submission" date="2025-08" db="UniProtKB">
        <authorList>
            <consortium name="RefSeq"/>
        </authorList>
    </citation>
    <scope>IDENTIFICATION</scope>
    <source>
        <tissue evidence="16">Testes</tissue>
    </source>
</reference>
<evidence type="ECO:0000256" key="3">
    <source>
        <dbReference type="ARBA" id="ARBA00022729"/>
    </source>
</evidence>
<evidence type="ECO:0000256" key="4">
    <source>
        <dbReference type="ARBA" id="ARBA00022737"/>
    </source>
</evidence>
<keyword evidence="7" id="KW-0482">Metalloprotease</keyword>
<feature type="compositionally biased region" description="Polar residues" evidence="11">
    <location>
        <begin position="648"/>
        <end position="667"/>
    </location>
</feature>
<evidence type="ECO:0000256" key="6">
    <source>
        <dbReference type="ARBA" id="ARBA00022833"/>
    </source>
</evidence>
<feature type="compositionally biased region" description="Polar residues" evidence="11">
    <location>
        <begin position="606"/>
        <end position="641"/>
    </location>
</feature>
<dbReference type="Pfam" id="PF01562">
    <property type="entry name" value="Pep_M12B_propep"/>
    <property type="match status" value="1"/>
</dbReference>
<evidence type="ECO:0000256" key="13">
    <source>
        <dbReference type="SAM" id="SignalP"/>
    </source>
</evidence>
<dbReference type="SUPFAM" id="SSF55486">
    <property type="entry name" value="Metalloproteases ('zincins'), catalytic domain"/>
    <property type="match status" value="1"/>
</dbReference>